<sequence length="501" mass="56700">MQPQEPLQSLVICGGGTAGWMAAAALAKTLRGKVQIRLVESEEIGTVGVGEATIPMIRRFNQVLEIDEDEFLRATHGTIKLGIEFVNWGRVGDRYMHGFGRLGPDLWAVPFDQYWQKQYQAGKAKDLGDYALSRLAAYDNKFMRPRPDLEGSPLADIHYAFHFDASLYAQYLRQKAEAWGVQRVEGKIVEVEQADGLVHALRLQSGERVAADLFVDCSGFRGLLIEEALKTGYDDWTHLLPCDRALAVPCSNAPRLLPYTRSTAHRAGWQWRIPLQHRIGNGHVYCSQYMSDDEATAILLKNLDGEPLADPRPIKFKTGMRKKAWNGNVVALGLACGFMEPLESTSIHLIQTGIQRLLDFFPNKAMSAPDVDEFNRQARWEWERIRDFIVLHYHVNQRTDSPFWQHCQTMEVPATLKARMALYEAHGRIVRDGNELFAEVGWLQVMHGQNLRARGYQPLVDVVPEPDIQAYLDNVAQVMRKCADFMPTHEAFIAEHCASAR</sequence>
<evidence type="ECO:0000313" key="4">
    <source>
        <dbReference type="Proteomes" id="UP000288587"/>
    </source>
</evidence>
<feature type="binding site" evidence="2">
    <location>
        <begin position="15"/>
        <end position="18"/>
    </location>
    <ligand>
        <name>FAD</name>
        <dbReference type="ChEBI" id="CHEBI:57692"/>
    </ligand>
</feature>
<dbReference type="InterPro" id="IPR006905">
    <property type="entry name" value="Flavin_halogenase"/>
</dbReference>
<keyword evidence="2" id="KW-0547">Nucleotide-binding</keyword>
<dbReference type="EMBL" id="SACM01000001">
    <property type="protein sequence ID" value="RVT88259.1"/>
    <property type="molecule type" value="Genomic_DNA"/>
</dbReference>
<dbReference type="InterPro" id="IPR033856">
    <property type="entry name" value="Trp_halogen"/>
</dbReference>
<evidence type="ECO:0000256" key="2">
    <source>
        <dbReference type="PIRSR" id="PIRSR011396-2"/>
    </source>
</evidence>
<name>A0A3S2UHK8_9BURK</name>
<dbReference type="RefSeq" id="WP_127681255.1">
    <property type="nucleotide sequence ID" value="NZ_SACM01000001.1"/>
</dbReference>
<dbReference type="PANTHER" id="PTHR43747">
    <property type="entry name" value="FAD-BINDING PROTEIN"/>
    <property type="match status" value="1"/>
</dbReference>
<keyword evidence="4" id="KW-1185">Reference proteome</keyword>
<feature type="binding site" evidence="2">
    <location>
        <position position="80"/>
    </location>
    <ligand>
        <name>7-chloro-L-tryptophan</name>
        <dbReference type="ChEBI" id="CHEBI:58713"/>
    </ligand>
</feature>
<reference evidence="3 4" key="1">
    <citation type="submission" date="2019-01" db="EMBL/GenBank/DDBJ databases">
        <authorList>
            <person name="Chen W.-M."/>
        </authorList>
    </citation>
    <scope>NUCLEOTIDE SEQUENCE [LARGE SCALE GENOMIC DNA]</scope>
    <source>
        <strain evidence="3 4">CCP-18</strain>
    </source>
</reference>
<dbReference type="Proteomes" id="UP000288587">
    <property type="component" value="Unassembled WGS sequence"/>
</dbReference>
<dbReference type="SUPFAM" id="SSF51905">
    <property type="entry name" value="FAD/NAD(P)-binding domain"/>
    <property type="match status" value="1"/>
</dbReference>
<feature type="binding site" evidence="2">
    <location>
        <position position="343"/>
    </location>
    <ligand>
        <name>L-tryptophan</name>
        <dbReference type="ChEBI" id="CHEBI:57912"/>
    </ligand>
</feature>
<feature type="binding site" evidence="2">
    <location>
        <position position="334"/>
    </location>
    <ligand>
        <name>FAD</name>
        <dbReference type="ChEBI" id="CHEBI:57692"/>
    </ligand>
</feature>
<dbReference type="OrthoDB" id="8868802at2"/>
<protein>
    <submittedName>
        <fullName evidence="3">Tryptophan 7-halogenase</fullName>
    </submittedName>
</protein>
<evidence type="ECO:0000256" key="1">
    <source>
        <dbReference type="PIRSR" id="PIRSR011396-1"/>
    </source>
</evidence>
<gene>
    <name evidence="3" type="ORF">EOD73_04470</name>
</gene>
<dbReference type="GO" id="GO:0004497">
    <property type="term" value="F:monooxygenase activity"/>
    <property type="evidence" value="ECO:0007669"/>
    <property type="project" value="InterPro"/>
</dbReference>
<feature type="active site" evidence="1">
    <location>
        <position position="80"/>
    </location>
</feature>
<proteinExistence type="predicted"/>
<comment type="caution">
    <text evidence="3">The sequence shown here is derived from an EMBL/GenBank/DDBJ whole genome shotgun (WGS) entry which is preliminary data.</text>
</comment>
<accession>A0A3S2UHK8</accession>
<keyword evidence="2" id="KW-0274">FAD</keyword>
<dbReference type="InterPro" id="IPR050816">
    <property type="entry name" value="Flavin-dep_Halogenase_NPB"/>
</dbReference>
<dbReference type="Pfam" id="PF04820">
    <property type="entry name" value="Trp_halogenase"/>
    <property type="match status" value="1"/>
</dbReference>
<dbReference type="InterPro" id="IPR036188">
    <property type="entry name" value="FAD/NAD-bd_sf"/>
</dbReference>
<dbReference type="PIRSF" id="PIRSF011396">
    <property type="entry name" value="Trp_halogenase"/>
    <property type="match status" value="1"/>
</dbReference>
<keyword evidence="2" id="KW-0285">Flavoprotein</keyword>
<dbReference type="GO" id="GO:0000166">
    <property type="term" value="F:nucleotide binding"/>
    <property type="evidence" value="ECO:0007669"/>
    <property type="project" value="UniProtKB-KW"/>
</dbReference>
<dbReference type="PANTHER" id="PTHR43747:SF4">
    <property type="entry name" value="FLAVIN-DEPENDENT TRYPTOPHAN HALOGENASE"/>
    <property type="match status" value="1"/>
</dbReference>
<dbReference type="AlphaFoldDB" id="A0A3S2UHK8"/>
<dbReference type="Gene3D" id="3.50.50.60">
    <property type="entry name" value="FAD/NAD(P)-binding domain"/>
    <property type="match status" value="1"/>
</dbReference>
<evidence type="ECO:0000313" key="3">
    <source>
        <dbReference type="EMBL" id="RVT88259.1"/>
    </source>
</evidence>
<organism evidence="3 4">
    <name type="scientific">Inhella crocodyli</name>
    <dbReference type="NCBI Taxonomy" id="2499851"/>
    <lineage>
        <taxon>Bacteria</taxon>
        <taxon>Pseudomonadati</taxon>
        <taxon>Pseudomonadota</taxon>
        <taxon>Betaproteobacteria</taxon>
        <taxon>Burkholderiales</taxon>
        <taxon>Sphaerotilaceae</taxon>
        <taxon>Inhella</taxon>
    </lineage>
</organism>
<feature type="binding site" evidence="2">
    <location>
        <position position="347"/>
    </location>
    <ligand>
        <name>FAD</name>
        <dbReference type="ChEBI" id="CHEBI:57692"/>
    </ligand>
</feature>